<comment type="caution">
    <text evidence="2">The sequence shown here is derived from an EMBL/GenBank/DDBJ whole genome shotgun (WGS) entry which is preliminary data.</text>
</comment>
<keyword evidence="1" id="KW-1133">Transmembrane helix</keyword>
<dbReference type="Proteomes" id="UP001174909">
    <property type="component" value="Unassembled WGS sequence"/>
</dbReference>
<keyword evidence="1" id="KW-0472">Membrane</keyword>
<feature type="transmembrane region" description="Helical" evidence="1">
    <location>
        <begin position="32"/>
        <end position="55"/>
    </location>
</feature>
<accession>A0AA35S2J5</accession>
<proteinExistence type="predicted"/>
<keyword evidence="3" id="KW-1185">Reference proteome</keyword>
<evidence type="ECO:0000313" key="3">
    <source>
        <dbReference type="Proteomes" id="UP001174909"/>
    </source>
</evidence>
<evidence type="ECO:0000256" key="1">
    <source>
        <dbReference type="SAM" id="Phobius"/>
    </source>
</evidence>
<protein>
    <submittedName>
        <fullName evidence="2">Uncharacterized protein</fullName>
    </submittedName>
</protein>
<keyword evidence="1" id="KW-0812">Transmembrane</keyword>
<name>A0AA35S2J5_GEOBA</name>
<gene>
    <name evidence="2" type="ORF">GBAR_LOCUS12852</name>
</gene>
<sequence length="77" mass="8741">MHQFPKPHFRALRNSWCVLQCNRQRASTPHTIIIAMYVCSPVSCKCCLVYVLVLFSDTNGRKVSSISTILRIDNGNT</sequence>
<reference evidence="2" key="1">
    <citation type="submission" date="2023-03" db="EMBL/GenBank/DDBJ databases">
        <authorList>
            <person name="Steffen K."/>
            <person name="Cardenas P."/>
        </authorList>
    </citation>
    <scope>NUCLEOTIDE SEQUENCE</scope>
</reference>
<dbReference type="EMBL" id="CASHTH010001914">
    <property type="protein sequence ID" value="CAI8021754.1"/>
    <property type="molecule type" value="Genomic_DNA"/>
</dbReference>
<dbReference type="AlphaFoldDB" id="A0AA35S2J5"/>
<organism evidence="2 3">
    <name type="scientific">Geodia barretti</name>
    <name type="common">Barrett's horny sponge</name>
    <dbReference type="NCBI Taxonomy" id="519541"/>
    <lineage>
        <taxon>Eukaryota</taxon>
        <taxon>Metazoa</taxon>
        <taxon>Porifera</taxon>
        <taxon>Demospongiae</taxon>
        <taxon>Heteroscleromorpha</taxon>
        <taxon>Tetractinellida</taxon>
        <taxon>Astrophorina</taxon>
        <taxon>Geodiidae</taxon>
        <taxon>Geodia</taxon>
    </lineage>
</organism>
<evidence type="ECO:0000313" key="2">
    <source>
        <dbReference type="EMBL" id="CAI8021754.1"/>
    </source>
</evidence>